<evidence type="ECO:0000256" key="1">
    <source>
        <dbReference type="SAM" id="SignalP"/>
    </source>
</evidence>
<organism evidence="2 3">
    <name type="scientific">Asticcacaulis excentricus (strain ATCC 15261 / DSM 4724 / KCTC 12464 / NCIMB 9791 / VKM B-1370 / CB 48)</name>
    <dbReference type="NCBI Taxonomy" id="573065"/>
    <lineage>
        <taxon>Bacteria</taxon>
        <taxon>Pseudomonadati</taxon>
        <taxon>Pseudomonadota</taxon>
        <taxon>Alphaproteobacteria</taxon>
        <taxon>Caulobacterales</taxon>
        <taxon>Caulobacteraceae</taxon>
        <taxon>Asticcacaulis</taxon>
    </lineage>
</organism>
<dbReference type="AlphaFoldDB" id="E8RME5"/>
<dbReference type="CDD" id="cd14262">
    <property type="entry name" value="VirB5_like"/>
    <property type="match status" value="1"/>
</dbReference>
<dbReference type="SUPFAM" id="SSF101082">
    <property type="entry name" value="Typo IV secretion system protein TraC"/>
    <property type="match status" value="1"/>
</dbReference>
<dbReference type="STRING" id="573065.Astex_2240"/>
<dbReference type="EMBL" id="CP002395">
    <property type="protein sequence ID" value="ADU13896.1"/>
    <property type="molecule type" value="Genomic_DNA"/>
</dbReference>
<proteinExistence type="predicted"/>
<dbReference type="eggNOG" id="COG5314">
    <property type="taxonomic scope" value="Bacteria"/>
</dbReference>
<dbReference type="RefSeq" id="WP_013479724.1">
    <property type="nucleotide sequence ID" value="NC_014816.1"/>
</dbReference>
<sequence length="250" mass="27987">MNKWLSIGVTSGVLFSVAALSQALAVTPVIDASNLAQAVKQVSAWQKQYTQMTEQILHLKASYEKTKAELEALTGSRGLGAIMDNPRVRDVLPSDLVESYTVLSEFRADTLSAAAWSYKDRNEALDCTRMEDRLVSSCEVRQNLLYQDIAFQTQTLDRLRLRTQQIDDLKDEINQTQDPKAIYELQARLQVEQSHIANEKIILDTARALTTDSQALAQQKMRERTLARLSKDAPSAAATFVFNPNARARP</sequence>
<dbReference type="OrthoDB" id="7173589at2"/>
<reference evidence="3" key="1">
    <citation type="submission" date="2010-12" db="EMBL/GenBank/DDBJ databases">
        <title>Complete sequence of chromosome 1 of Asticcacaulis excentricus CB 48.</title>
        <authorList>
            <consortium name="US DOE Joint Genome Institute"/>
            <person name="Lucas S."/>
            <person name="Copeland A."/>
            <person name="Lapidus A."/>
            <person name="Cheng J.-F."/>
            <person name="Bruce D."/>
            <person name="Goodwin L."/>
            <person name="Pitluck S."/>
            <person name="Teshima H."/>
            <person name="Davenport K."/>
            <person name="Detter J.C."/>
            <person name="Han C."/>
            <person name="Tapia R."/>
            <person name="Land M."/>
            <person name="Hauser L."/>
            <person name="Jeffries C."/>
            <person name="Kyrpides N."/>
            <person name="Ivanova N."/>
            <person name="Ovchinnikova G."/>
            <person name="Brun Y.V."/>
            <person name="Woyke T."/>
        </authorList>
    </citation>
    <scope>NUCLEOTIDE SEQUENCE [LARGE SCALE GENOMIC DNA]</scope>
    <source>
        <strain evidence="3">ATCC 15261 / DSM 4724 / KCTC 12464 / NCIMB 9791 / VKM B-1370 / CB 48</strain>
    </source>
</reference>
<dbReference type="HOGENOM" id="CLU_096790_1_0_5"/>
<dbReference type="InterPro" id="IPR014158">
    <property type="entry name" value="T4SS_VirB5"/>
</dbReference>
<dbReference type="KEGG" id="aex:Astex_2240"/>
<dbReference type="Pfam" id="PF07996">
    <property type="entry name" value="T4SS"/>
    <property type="match status" value="1"/>
</dbReference>
<feature type="chain" id="PRO_5005674803" evidence="1">
    <location>
        <begin position="26"/>
        <end position="250"/>
    </location>
</feature>
<feature type="signal peptide" evidence="1">
    <location>
        <begin position="1"/>
        <end position="25"/>
    </location>
</feature>
<name>E8RME5_ASTEC</name>
<dbReference type="Gene3D" id="1.20.58.430">
    <property type="entry name" value="Type IV secretion system, VirB5-domain"/>
    <property type="match status" value="1"/>
</dbReference>
<dbReference type="InterPro" id="IPR023220">
    <property type="entry name" value="T4SS_VirB5-domain"/>
</dbReference>
<evidence type="ECO:0000313" key="2">
    <source>
        <dbReference type="EMBL" id="ADU13896.1"/>
    </source>
</evidence>
<keyword evidence="3" id="KW-1185">Reference proteome</keyword>
<accession>E8RME5</accession>
<evidence type="ECO:0000313" key="3">
    <source>
        <dbReference type="Proteomes" id="UP000001492"/>
    </source>
</evidence>
<keyword evidence="1" id="KW-0732">Signal</keyword>
<dbReference type="Proteomes" id="UP000001492">
    <property type="component" value="Chromosome 1"/>
</dbReference>
<gene>
    <name evidence="2" type="ordered locus">Astex_2240</name>
</gene>
<protein>
    <submittedName>
        <fullName evidence="2">Type IV secretion system family protein</fullName>
    </submittedName>
</protein>